<protein>
    <recommendedName>
        <fullName evidence="1">Myb/SANT-like domain-containing protein</fullName>
    </recommendedName>
</protein>
<evidence type="ECO:0000313" key="3">
    <source>
        <dbReference type="Proteomes" id="UP000235388"/>
    </source>
</evidence>
<dbReference type="OrthoDB" id="5346818at2759"/>
<feature type="domain" description="Myb/SANT-like" evidence="1">
    <location>
        <begin position="50"/>
        <end position="136"/>
    </location>
</feature>
<dbReference type="Pfam" id="PF12776">
    <property type="entry name" value="Myb_DNA-bind_3"/>
    <property type="match status" value="1"/>
</dbReference>
<dbReference type="AlphaFoldDB" id="A0A2N5VBQ3"/>
<accession>A0A2N5VBQ3</accession>
<gene>
    <name evidence="2" type="ORF">PCANC_05864</name>
</gene>
<evidence type="ECO:0000313" key="2">
    <source>
        <dbReference type="EMBL" id="PLW47402.1"/>
    </source>
</evidence>
<organism evidence="2 3">
    <name type="scientific">Puccinia coronata f. sp. avenae</name>
    <dbReference type="NCBI Taxonomy" id="200324"/>
    <lineage>
        <taxon>Eukaryota</taxon>
        <taxon>Fungi</taxon>
        <taxon>Dikarya</taxon>
        <taxon>Basidiomycota</taxon>
        <taxon>Pucciniomycotina</taxon>
        <taxon>Pucciniomycetes</taxon>
        <taxon>Pucciniales</taxon>
        <taxon>Pucciniaceae</taxon>
        <taxon>Puccinia</taxon>
    </lineage>
</organism>
<reference evidence="2 3" key="1">
    <citation type="submission" date="2017-11" db="EMBL/GenBank/DDBJ databases">
        <title>De novo assembly and phasing of dikaryotic genomes from two isolates of Puccinia coronata f. sp. avenae, the causal agent of oat crown rust.</title>
        <authorList>
            <person name="Miller M.E."/>
            <person name="Zhang Y."/>
            <person name="Omidvar V."/>
            <person name="Sperschneider J."/>
            <person name="Schwessinger B."/>
            <person name="Raley C."/>
            <person name="Palmer J.M."/>
            <person name="Garnica D."/>
            <person name="Upadhyaya N."/>
            <person name="Rathjen J."/>
            <person name="Taylor J.M."/>
            <person name="Park R.F."/>
            <person name="Dodds P.N."/>
            <person name="Hirsch C.D."/>
            <person name="Kianian S.F."/>
            <person name="Figueroa M."/>
        </authorList>
    </citation>
    <scope>NUCLEOTIDE SEQUENCE [LARGE SCALE GENOMIC DNA]</scope>
    <source>
        <strain evidence="2">12NC29</strain>
    </source>
</reference>
<sequence length="161" mass="18814">MNNSKEHQHAPNNPPGIVRLLFEHSSYQTLVKTPNQAILKMLNLKMARNQPMEVMLLELYVQEVEKGKRTNNGFQNTLHRHVAQQLREAFLETKFLLDYNKCKSKLNQSFKQDYDLFLALKEASGFGWDEISCEVHPNAQKFWGVPYPEFWNLDKIFGTSL</sequence>
<comment type="caution">
    <text evidence="2">The sequence shown here is derived from an EMBL/GenBank/DDBJ whole genome shotgun (WGS) entry which is preliminary data.</text>
</comment>
<proteinExistence type="predicted"/>
<dbReference type="InterPro" id="IPR024752">
    <property type="entry name" value="Myb/SANT-like_dom"/>
</dbReference>
<evidence type="ECO:0000259" key="1">
    <source>
        <dbReference type="Pfam" id="PF12776"/>
    </source>
</evidence>
<name>A0A2N5VBQ3_9BASI</name>
<dbReference type="EMBL" id="PGCJ01000111">
    <property type="protein sequence ID" value="PLW47402.1"/>
    <property type="molecule type" value="Genomic_DNA"/>
</dbReference>
<keyword evidence="3" id="KW-1185">Reference proteome</keyword>
<dbReference type="Proteomes" id="UP000235388">
    <property type="component" value="Unassembled WGS sequence"/>
</dbReference>